<dbReference type="OrthoDB" id="5586741at2"/>
<dbReference type="SMART" id="SM00014">
    <property type="entry name" value="acidPPc"/>
    <property type="match status" value="1"/>
</dbReference>
<keyword evidence="4" id="KW-0472">Membrane</keyword>
<dbReference type="Gene3D" id="1.20.144.10">
    <property type="entry name" value="Phosphatidic acid phosphatase type 2/haloperoxidase"/>
    <property type="match status" value="1"/>
</dbReference>
<name>A0A5J5G572_9GAMM</name>
<feature type="domain" description="Phosphatidic acid phosphatase type 2/haloperoxidase" evidence="5">
    <location>
        <begin position="77"/>
        <end position="227"/>
    </location>
</feature>
<protein>
    <recommendedName>
        <fullName evidence="1">undecaprenyl-diphosphate phosphatase</fullName>
        <ecNumber evidence="1">3.6.1.27</ecNumber>
    </recommendedName>
    <alternativeName>
        <fullName evidence="2">Undecaprenyl pyrophosphate phosphatase</fullName>
    </alternativeName>
</protein>
<evidence type="ECO:0000256" key="2">
    <source>
        <dbReference type="ARBA" id="ARBA00032707"/>
    </source>
</evidence>
<dbReference type="PANTHER" id="PTHR14969">
    <property type="entry name" value="SPHINGOSINE-1-PHOSPHATE PHOSPHOHYDROLASE"/>
    <property type="match status" value="1"/>
</dbReference>
<accession>A0A5J5G572</accession>
<dbReference type="EMBL" id="VYKJ01000002">
    <property type="protein sequence ID" value="KAA9002033.1"/>
    <property type="molecule type" value="Genomic_DNA"/>
</dbReference>
<dbReference type="NCBIfam" id="NF007975">
    <property type="entry name" value="PRK10699.1"/>
    <property type="match status" value="1"/>
</dbReference>
<comment type="caution">
    <text evidence="6">The sequence shown here is derived from an EMBL/GenBank/DDBJ whole genome shotgun (WGS) entry which is preliminary data.</text>
</comment>
<evidence type="ECO:0000313" key="7">
    <source>
        <dbReference type="Proteomes" id="UP000335415"/>
    </source>
</evidence>
<dbReference type="CDD" id="cd01610">
    <property type="entry name" value="PAP2_like"/>
    <property type="match status" value="1"/>
</dbReference>
<evidence type="ECO:0000256" key="1">
    <source>
        <dbReference type="ARBA" id="ARBA00012374"/>
    </source>
</evidence>
<sequence>MYDIAKRTTIGAGLLLLIPLAVWALDWQWQPGYHGIGLRMLFWITETVTSPWGTLTSLILGGWFLWCLRFRLRPALGLFAIMLCAVIVGQGAKSLIKDWAQEPRPYVLWLEHNHQVDERDFYALPRKERSALVKQQLLSESAIPSWLREHWQFETGFAFPSGHTMFAATWALLAVGLLWGRRHYKTVTILMLWAGAVMVSRLMLGMHWPRDLLFSTLISWLLAIAAGWLAQRCCGSLSPAPQETPPADQTAR</sequence>
<dbReference type="Pfam" id="PF01569">
    <property type="entry name" value="PAP2"/>
    <property type="match status" value="1"/>
</dbReference>
<dbReference type="EC" id="3.6.1.27" evidence="1"/>
<keyword evidence="6" id="KW-0378">Hydrolase</keyword>
<keyword evidence="4" id="KW-0812">Transmembrane</keyword>
<evidence type="ECO:0000313" key="6">
    <source>
        <dbReference type="EMBL" id="KAA9002033.1"/>
    </source>
</evidence>
<feature type="transmembrane region" description="Helical" evidence="4">
    <location>
        <begin position="157"/>
        <end position="180"/>
    </location>
</feature>
<organism evidence="6 7">
    <name type="scientific">Affinibrenneria salicis</name>
    <dbReference type="NCBI Taxonomy" id="2590031"/>
    <lineage>
        <taxon>Bacteria</taxon>
        <taxon>Pseudomonadati</taxon>
        <taxon>Pseudomonadota</taxon>
        <taxon>Gammaproteobacteria</taxon>
        <taxon>Enterobacterales</taxon>
        <taxon>Pectobacteriaceae</taxon>
        <taxon>Affinibrenneria</taxon>
    </lineage>
</organism>
<dbReference type="InterPro" id="IPR000326">
    <property type="entry name" value="PAP2/HPO"/>
</dbReference>
<feature type="transmembrane region" description="Helical" evidence="4">
    <location>
        <begin position="187"/>
        <end position="206"/>
    </location>
</feature>
<dbReference type="GO" id="GO:0050380">
    <property type="term" value="F:undecaprenyl-diphosphatase activity"/>
    <property type="evidence" value="ECO:0007669"/>
    <property type="project" value="UniProtKB-EC"/>
</dbReference>
<keyword evidence="4" id="KW-1133">Transmembrane helix</keyword>
<feature type="transmembrane region" description="Helical" evidence="4">
    <location>
        <begin position="75"/>
        <end position="96"/>
    </location>
</feature>
<evidence type="ECO:0000259" key="5">
    <source>
        <dbReference type="SMART" id="SM00014"/>
    </source>
</evidence>
<feature type="transmembrane region" description="Helical" evidence="4">
    <location>
        <begin position="212"/>
        <end position="230"/>
    </location>
</feature>
<gene>
    <name evidence="6" type="primary">pgpB</name>
    <name evidence="6" type="ORF">FJU30_07070</name>
</gene>
<dbReference type="RefSeq" id="WP_150434270.1">
    <property type="nucleotide sequence ID" value="NZ_VYKJ01000002.1"/>
</dbReference>
<dbReference type="GO" id="GO:0005886">
    <property type="term" value="C:plasma membrane"/>
    <property type="evidence" value="ECO:0007669"/>
    <property type="project" value="TreeGrafter"/>
</dbReference>
<dbReference type="PANTHER" id="PTHR14969:SF54">
    <property type="entry name" value="PHOSPHATIDYLGLYCEROPHOSPHATASE B"/>
    <property type="match status" value="1"/>
</dbReference>
<dbReference type="InterPro" id="IPR036938">
    <property type="entry name" value="PAP2/HPO_sf"/>
</dbReference>
<evidence type="ECO:0000256" key="3">
    <source>
        <dbReference type="ARBA" id="ARBA00047594"/>
    </source>
</evidence>
<proteinExistence type="predicted"/>
<dbReference type="SUPFAM" id="SSF48317">
    <property type="entry name" value="Acid phosphatase/Vanadium-dependent haloperoxidase"/>
    <property type="match status" value="1"/>
</dbReference>
<dbReference type="AlphaFoldDB" id="A0A5J5G572"/>
<comment type="catalytic activity">
    <reaction evidence="3">
        <text>di-trans,octa-cis-undecaprenyl diphosphate + H2O = di-trans,octa-cis-undecaprenyl phosphate + phosphate + H(+)</text>
        <dbReference type="Rhea" id="RHEA:28094"/>
        <dbReference type="ChEBI" id="CHEBI:15377"/>
        <dbReference type="ChEBI" id="CHEBI:15378"/>
        <dbReference type="ChEBI" id="CHEBI:43474"/>
        <dbReference type="ChEBI" id="CHEBI:58405"/>
        <dbReference type="ChEBI" id="CHEBI:60392"/>
        <dbReference type="EC" id="3.6.1.27"/>
    </reaction>
</comment>
<feature type="transmembrane region" description="Helical" evidence="4">
    <location>
        <begin position="48"/>
        <end position="68"/>
    </location>
</feature>
<reference evidence="6 7" key="1">
    <citation type="submission" date="2019-09" db="EMBL/GenBank/DDBJ databases">
        <authorList>
            <person name="Li Y."/>
        </authorList>
    </citation>
    <scope>NUCLEOTIDE SEQUENCE [LARGE SCALE GENOMIC DNA]</scope>
    <source>
        <strain evidence="6 7">L3-3HA</strain>
    </source>
</reference>
<keyword evidence="7" id="KW-1185">Reference proteome</keyword>
<evidence type="ECO:0000256" key="4">
    <source>
        <dbReference type="SAM" id="Phobius"/>
    </source>
</evidence>
<dbReference type="Proteomes" id="UP000335415">
    <property type="component" value="Unassembled WGS sequence"/>
</dbReference>